<sequence length="85" mass="9628">MRVVSRHLRICIKGGGGINDGIFSASTFTSRGTETSLVRGVLLPGSRWLVMKMYKARAPRRTFAVVLEHRSEETSEIRQMVRMTF</sequence>
<protein>
    <submittedName>
        <fullName evidence="1">Uncharacterized protein</fullName>
    </submittedName>
</protein>
<comment type="caution">
    <text evidence="1">The sequence shown here is derived from an EMBL/GenBank/DDBJ whole genome shotgun (WGS) entry which is preliminary data.</text>
</comment>
<accession>A0A6A4S8W4</accession>
<dbReference type="EMBL" id="VEVO01000016">
    <property type="protein sequence ID" value="KAF0029597.1"/>
    <property type="molecule type" value="Genomic_DNA"/>
</dbReference>
<evidence type="ECO:0000313" key="1">
    <source>
        <dbReference type="EMBL" id="KAF0029597.1"/>
    </source>
</evidence>
<name>A0A6A4S8W4_SCOMX</name>
<gene>
    <name evidence="1" type="ORF">F2P81_018702</name>
</gene>
<reference evidence="1 2" key="1">
    <citation type="submission" date="2019-06" db="EMBL/GenBank/DDBJ databases">
        <title>Draft genomes of female and male turbot (Scophthalmus maximus).</title>
        <authorList>
            <person name="Xu H."/>
            <person name="Xu X.-W."/>
            <person name="Shao C."/>
            <person name="Chen S."/>
        </authorList>
    </citation>
    <scope>NUCLEOTIDE SEQUENCE [LARGE SCALE GENOMIC DNA]</scope>
    <source>
        <strain evidence="1">Ysfricsl-2016a</strain>
        <tissue evidence="1">Blood</tissue>
    </source>
</reference>
<dbReference type="Proteomes" id="UP000438429">
    <property type="component" value="Unassembled WGS sequence"/>
</dbReference>
<dbReference type="AlphaFoldDB" id="A0A6A4S8W4"/>
<evidence type="ECO:0000313" key="2">
    <source>
        <dbReference type="Proteomes" id="UP000438429"/>
    </source>
</evidence>
<organism evidence="1 2">
    <name type="scientific">Scophthalmus maximus</name>
    <name type="common">Turbot</name>
    <name type="synonym">Psetta maxima</name>
    <dbReference type="NCBI Taxonomy" id="52904"/>
    <lineage>
        <taxon>Eukaryota</taxon>
        <taxon>Metazoa</taxon>
        <taxon>Chordata</taxon>
        <taxon>Craniata</taxon>
        <taxon>Vertebrata</taxon>
        <taxon>Euteleostomi</taxon>
        <taxon>Actinopterygii</taxon>
        <taxon>Neopterygii</taxon>
        <taxon>Teleostei</taxon>
        <taxon>Neoteleostei</taxon>
        <taxon>Acanthomorphata</taxon>
        <taxon>Carangaria</taxon>
        <taxon>Pleuronectiformes</taxon>
        <taxon>Pleuronectoidei</taxon>
        <taxon>Scophthalmidae</taxon>
        <taxon>Scophthalmus</taxon>
    </lineage>
</organism>
<proteinExistence type="predicted"/>